<dbReference type="FunFam" id="3.30.160.60:FF:000446">
    <property type="entry name" value="Zinc finger protein"/>
    <property type="match status" value="1"/>
</dbReference>
<keyword evidence="3" id="KW-0479">Metal-binding</keyword>
<dbReference type="SMART" id="SM00355">
    <property type="entry name" value="ZnF_C2H2"/>
    <property type="match status" value="6"/>
</dbReference>
<feature type="domain" description="C2H2-type" evidence="13">
    <location>
        <begin position="250"/>
        <end position="279"/>
    </location>
</feature>
<dbReference type="PROSITE" id="PS00028">
    <property type="entry name" value="ZINC_FINGER_C2H2_1"/>
    <property type="match status" value="6"/>
</dbReference>
<organism evidence="14 15">
    <name type="scientific">Chironomus riparius</name>
    <dbReference type="NCBI Taxonomy" id="315576"/>
    <lineage>
        <taxon>Eukaryota</taxon>
        <taxon>Metazoa</taxon>
        <taxon>Ecdysozoa</taxon>
        <taxon>Arthropoda</taxon>
        <taxon>Hexapoda</taxon>
        <taxon>Insecta</taxon>
        <taxon>Pterygota</taxon>
        <taxon>Neoptera</taxon>
        <taxon>Endopterygota</taxon>
        <taxon>Diptera</taxon>
        <taxon>Nematocera</taxon>
        <taxon>Chironomoidea</taxon>
        <taxon>Chironomidae</taxon>
        <taxon>Chironominae</taxon>
        <taxon>Chironomus</taxon>
    </lineage>
</organism>
<feature type="compositionally biased region" description="Low complexity" evidence="12">
    <location>
        <begin position="186"/>
        <end position="199"/>
    </location>
</feature>
<keyword evidence="5 11" id="KW-0863">Zinc-finger</keyword>
<dbReference type="Gene3D" id="3.30.160.60">
    <property type="entry name" value="Classic Zinc Finger"/>
    <property type="match status" value="6"/>
</dbReference>
<evidence type="ECO:0000256" key="12">
    <source>
        <dbReference type="SAM" id="MobiDB-lite"/>
    </source>
</evidence>
<reference evidence="14" key="1">
    <citation type="submission" date="2022-01" db="EMBL/GenBank/DDBJ databases">
        <authorList>
            <person name="King R."/>
        </authorList>
    </citation>
    <scope>NUCLEOTIDE SEQUENCE</scope>
</reference>
<comment type="subcellular location">
    <subcellularLocation>
        <location evidence="1">Nucleus</location>
    </subcellularLocation>
</comment>
<reference evidence="14" key="2">
    <citation type="submission" date="2022-10" db="EMBL/GenBank/DDBJ databases">
        <authorList>
            <consortium name="ENA_rothamsted_submissions"/>
            <consortium name="culmorum"/>
            <person name="King R."/>
        </authorList>
    </citation>
    <scope>NUCLEOTIDE SEQUENCE</scope>
</reference>
<dbReference type="Proteomes" id="UP001153620">
    <property type="component" value="Chromosome 2"/>
</dbReference>
<dbReference type="GO" id="GO:0008757">
    <property type="term" value="F:S-adenosylmethionine-dependent methyltransferase activity"/>
    <property type="evidence" value="ECO:0007669"/>
    <property type="project" value="UniProtKB-ARBA"/>
</dbReference>
<dbReference type="GO" id="GO:0005634">
    <property type="term" value="C:nucleus"/>
    <property type="evidence" value="ECO:0007669"/>
    <property type="project" value="UniProtKB-SubCell"/>
</dbReference>
<keyword evidence="4" id="KW-0677">Repeat</keyword>
<dbReference type="GO" id="GO:0000978">
    <property type="term" value="F:RNA polymerase II cis-regulatory region sequence-specific DNA binding"/>
    <property type="evidence" value="ECO:0007669"/>
    <property type="project" value="TreeGrafter"/>
</dbReference>
<dbReference type="FunFam" id="3.30.160.60:FF:000072">
    <property type="entry name" value="zinc finger protein 143 isoform X1"/>
    <property type="match status" value="1"/>
</dbReference>
<dbReference type="FunFam" id="3.30.160.60:FF:000450">
    <property type="entry name" value="PR domain zinc finger protein 14"/>
    <property type="match status" value="1"/>
</dbReference>
<dbReference type="PANTHER" id="PTHR24390:SF159">
    <property type="entry name" value="GROWTH FACTOR INDEPENDENT 1 TRANSCRIPTIONAL REPRESSOR"/>
    <property type="match status" value="1"/>
</dbReference>
<dbReference type="Gene3D" id="2.170.270.10">
    <property type="entry name" value="SET domain"/>
    <property type="match status" value="1"/>
</dbReference>
<dbReference type="Pfam" id="PF21549">
    <property type="entry name" value="PRDM2_PR"/>
    <property type="match status" value="1"/>
</dbReference>
<sequence>MDHLVLIPQEFNLVVTSEKVPQDSVTVWSNARISQGTLFYPFQGTVRIDKLNVFSTVSEDDIRHRYGLYDEITYTTGRSVRNCNWIRFLRTADVYGPQVNIVCTKINGEVIYEVVKPIPMHQELVAFYLPERPEELFLGRMRHTFYRRTMDSILEDSPLDLSMSLVADIIPPISSPTTEDERKSISGDSYTSSGNSSSGDLMDATITAPVKQRAPRGERNLLPCEICGKAFDRPSLLKRHTRVHTGEKPHVCSYAGCGKGFSTSSSLNTHRRIHSGEKPHECPICGKRFTASSNLYYHRMTHIKDKPHKCSLCSKSFPTPGDLRSHMYVHSGSWPFKCHICSRGFSKQTNLKNHLFLHTGDKPHVCNICDKKFALACNLRAHMKTHDDEQQENCVRCGRIFVASAGDLKSGICQKCEDEPICVDEQTEEIEEAVNIRHKKFSNKAANSMISVQ</sequence>
<dbReference type="InterPro" id="IPR001214">
    <property type="entry name" value="SET_dom"/>
</dbReference>
<dbReference type="PROSITE" id="PS50157">
    <property type="entry name" value="ZINC_FINGER_C2H2_2"/>
    <property type="match status" value="6"/>
</dbReference>
<feature type="region of interest" description="Disordered" evidence="12">
    <location>
        <begin position="172"/>
        <end position="203"/>
    </location>
</feature>
<evidence type="ECO:0000256" key="6">
    <source>
        <dbReference type="ARBA" id="ARBA00022833"/>
    </source>
</evidence>
<dbReference type="EMBL" id="OU895878">
    <property type="protein sequence ID" value="CAG9803485.1"/>
    <property type="molecule type" value="Genomic_DNA"/>
</dbReference>
<dbReference type="AlphaFoldDB" id="A0A9N9WSG9"/>
<dbReference type="FunFam" id="3.30.160.60:FF:000193">
    <property type="entry name" value="Zinc finger protein 300"/>
    <property type="match status" value="1"/>
</dbReference>
<dbReference type="CDD" id="cd10534">
    <property type="entry name" value="PR-SET_PRDM-like"/>
    <property type="match status" value="1"/>
</dbReference>
<keyword evidence="6" id="KW-0862">Zinc</keyword>
<dbReference type="GO" id="GO:0008170">
    <property type="term" value="F:N-methyltransferase activity"/>
    <property type="evidence" value="ECO:0007669"/>
    <property type="project" value="UniProtKB-ARBA"/>
</dbReference>
<dbReference type="InterPro" id="IPR036236">
    <property type="entry name" value="Znf_C2H2_sf"/>
</dbReference>
<feature type="domain" description="C2H2-type" evidence="13">
    <location>
        <begin position="364"/>
        <end position="391"/>
    </location>
</feature>
<keyword evidence="7" id="KW-0805">Transcription regulation</keyword>
<dbReference type="PANTHER" id="PTHR24390">
    <property type="entry name" value="ZINC FINGER PROTEIN"/>
    <property type="match status" value="1"/>
</dbReference>
<dbReference type="SUPFAM" id="SSF57667">
    <property type="entry name" value="beta-beta-alpha zinc fingers"/>
    <property type="match status" value="3"/>
</dbReference>
<feature type="domain" description="C2H2-type" evidence="13">
    <location>
        <begin position="308"/>
        <end position="335"/>
    </location>
</feature>
<accession>A0A9N9WSG9</accession>
<evidence type="ECO:0000256" key="8">
    <source>
        <dbReference type="ARBA" id="ARBA00023125"/>
    </source>
</evidence>
<feature type="domain" description="C2H2-type" evidence="13">
    <location>
        <begin position="280"/>
        <end position="307"/>
    </location>
</feature>
<protein>
    <recommendedName>
        <fullName evidence="13">C2H2-type domain-containing protein</fullName>
    </recommendedName>
</protein>
<evidence type="ECO:0000259" key="13">
    <source>
        <dbReference type="PROSITE" id="PS50157"/>
    </source>
</evidence>
<evidence type="ECO:0000256" key="2">
    <source>
        <dbReference type="ARBA" id="ARBA00006991"/>
    </source>
</evidence>
<dbReference type="InterPro" id="IPR046341">
    <property type="entry name" value="SET_dom_sf"/>
</dbReference>
<keyword evidence="8" id="KW-0238">DNA-binding</keyword>
<dbReference type="GO" id="GO:0008270">
    <property type="term" value="F:zinc ion binding"/>
    <property type="evidence" value="ECO:0007669"/>
    <property type="project" value="UniProtKB-KW"/>
</dbReference>
<dbReference type="Pfam" id="PF00096">
    <property type="entry name" value="zf-C2H2"/>
    <property type="match status" value="6"/>
</dbReference>
<dbReference type="GO" id="GO:0003700">
    <property type="term" value="F:DNA-binding transcription factor activity"/>
    <property type="evidence" value="ECO:0007669"/>
    <property type="project" value="TreeGrafter"/>
</dbReference>
<dbReference type="GO" id="GO:0006357">
    <property type="term" value="P:regulation of transcription by RNA polymerase II"/>
    <property type="evidence" value="ECO:0007669"/>
    <property type="project" value="TreeGrafter"/>
</dbReference>
<evidence type="ECO:0000256" key="3">
    <source>
        <dbReference type="ARBA" id="ARBA00022723"/>
    </source>
</evidence>
<evidence type="ECO:0000256" key="1">
    <source>
        <dbReference type="ARBA" id="ARBA00004123"/>
    </source>
</evidence>
<dbReference type="OrthoDB" id="3437960at2759"/>
<feature type="domain" description="C2H2-type" evidence="13">
    <location>
        <begin position="222"/>
        <end position="249"/>
    </location>
</feature>
<dbReference type="InterPro" id="IPR013087">
    <property type="entry name" value="Znf_C2H2_type"/>
</dbReference>
<keyword evidence="10" id="KW-0539">Nucleus</keyword>
<evidence type="ECO:0000256" key="7">
    <source>
        <dbReference type="ARBA" id="ARBA00023015"/>
    </source>
</evidence>
<evidence type="ECO:0000256" key="11">
    <source>
        <dbReference type="PROSITE-ProRule" id="PRU00042"/>
    </source>
</evidence>
<evidence type="ECO:0000256" key="9">
    <source>
        <dbReference type="ARBA" id="ARBA00023163"/>
    </source>
</evidence>
<comment type="similarity">
    <text evidence="2">Belongs to the krueppel C2H2-type zinc-finger protein family.</text>
</comment>
<evidence type="ECO:0000256" key="10">
    <source>
        <dbReference type="ARBA" id="ARBA00023242"/>
    </source>
</evidence>
<keyword evidence="15" id="KW-1185">Reference proteome</keyword>
<evidence type="ECO:0000256" key="4">
    <source>
        <dbReference type="ARBA" id="ARBA00022737"/>
    </source>
</evidence>
<feature type="domain" description="C2H2-type" evidence="13">
    <location>
        <begin position="336"/>
        <end position="363"/>
    </location>
</feature>
<dbReference type="FunFam" id="3.30.160.60:FF:003226">
    <property type="entry name" value="Zinc finger protein"/>
    <property type="match status" value="1"/>
</dbReference>
<dbReference type="GO" id="GO:0008276">
    <property type="term" value="F:protein methyltransferase activity"/>
    <property type="evidence" value="ECO:0007669"/>
    <property type="project" value="UniProtKB-ARBA"/>
</dbReference>
<evidence type="ECO:0000256" key="5">
    <source>
        <dbReference type="ARBA" id="ARBA00022771"/>
    </source>
</evidence>
<gene>
    <name evidence="14" type="ORF">CHIRRI_LOCUS6385</name>
</gene>
<evidence type="ECO:0000313" key="15">
    <source>
        <dbReference type="Proteomes" id="UP001153620"/>
    </source>
</evidence>
<keyword evidence="9" id="KW-0804">Transcription</keyword>
<name>A0A9N9WSG9_9DIPT</name>
<evidence type="ECO:0000313" key="14">
    <source>
        <dbReference type="EMBL" id="CAG9803485.1"/>
    </source>
</evidence>
<proteinExistence type="inferred from homology"/>